<evidence type="ECO:0000313" key="2">
    <source>
        <dbReference type="Proteomes" id="UP000626109"/>
    </source>
</evidence>
<reference evidence="1" key="1">
    <citation type="submission" date="2021-02" db="EMBL/GenBank/DDBJ databases">
        <authorList>
            <person name="Dougan E. K."/>
            <person name="Rhodes N."/>
            <person name="Thang M."/>
            <person name="Chan C."/>
        </authorList>
    </citation>
    <scope>NUCLEOTIDE SEQUENCE</scope>
</reference>
<comment type="caution">
    <text evidence="1">The sequence shown here is derived from an EMBL/GenBank/DDBJ whole genome shotgun (WGS) entry which is preliminary data.</text>
</comment>
<dbReference type="EMBL" id="CAJNNW010001329">
    <property type="protein sequence ID" value="CAE8637262.1"/>
    <property type="molecule type" value="Genomic_DNA"/>
</dbReference>
<sequence length="209" mass="23514">LANVKREHDRTGTLVSRLLALQEPAWHASESDAEQRTSLVRDHVLSVAIWRRFGSLDFVDRLGFVRCPSSEEEFQELLSRVMSTALGLWRQGIHSCTDAYGPAKHCHAVELFAWIDVDSEQDLAKQKVSLRDAERRGEPLRHLTRLRRSVATEHGERMVQAALETFLNKEAQPLRALWQQCAGVAEALSSRSWRRASELLSAVTGFGGG</sequence>
<protein>
    <submittedName>
        <fullName evidence="1">Uncharacterized protein</fullName>
    </submittedName>
</protein>
<feature type="non-terminal residue" evidence="1">
    <location>
        <position position="1"/>
    </location>
</feature>
<name>A0A813HI35_POLGL</name>
<evidence type="ECO:0000313" key="1">
    <source>
        <dbReference type="EMBL" id="CAE8637262.1"/>
    </source>
</evidence>
<accession>A0A813HI35</accession>
<organism evidence="1 2">
    <name type="scientific">Polarella glacialis</name>
    <name type="common">Dinoflagellate</name>
    <dbReference type="NCBI Taxonomy" id="89957"/>
    <lineage>
        <taxon>Eukaryota</taxon>
        <taxon>Sar</taxon>
        <taxon>Alveolata</taxon>
        <taxon>Dinophyceae</taxon>
        <taxon>Suessiales</taxon>
        <taxon>Suessiaceae</taxon>
        <taxon>Polarella</taxon>
    </lineage>
</organism>
<feature type="non-terminal residue" evidence="1">
    <location>
        <position position="209"/>
    </location>
</feature>
<dbReference type="Proteomes" id="UP000626109">
    <property type="component" value="Unassembled WGS sequence"/>
</dbReference>
<gene>
    <name evidence="1" type="ORF">PGLA2088_LOCUS1673</name>
</gene>
<proteinExistence type="predicted"/>
<dbReference type="AlphaFoldDB" id="A0A813HI35"/>